<dbReference type="Gene3D" id="3.30.460.10">
    <property type="entry name" value="Beta Polymerase, domain 2"/>
    <property type="match status" value="1"/>
</dbReference>
<proteinExistence type="predicted"/>
<protein>
    <recommendedName>
        <fullName evidence="3">Polymerase nucleotidyl transferase domain-containing protein</fullName>
    </recommendedName>
</protein>
<dbReference type="AlphaFoldDB" id="A0A1G2UFH5"/>
<name>A0A1G2UFH5_9BACT</name>
<evidence type="ECO:0000313" key="1">
    <source>
        <dbReference type="EMBL" id="OHB08194.1"/>
    </source>
</evidence>
<gene>
    <name evidence="1" type="ORF">A3I86_01870</name>
</gene>
<dbReference type="SUPFAM" id="SSF81301">
    <property type="entry name" value="Nucleotidyltransferase"/>
    <property type="match status" value="1"/>
</dbReference>
<dbReference type="Pfam" id="PF04229">
    <property type="entry name" value="GrpB"/>
    <property type="match status" value="1"/>
</dbReference>
<organism evidence="1 2">
    <name type="scientific">Candidatus Zambryskibacteria bacterium RIFCSPLOWO2_02_FULL_39_14</name>
    <dbReference type="NCBI Taxonomy" id="1802769"/>
    <lineage>
        <taxon>Bacteria</taxon>
        <taxon>Candidatus Zambryskiibacteriota</taxon>
    </lineage>
</organism>
<accession>A0A1G2UFH5</accession>
<sequence length="168" mass="19461">MLTEGQKNYLAKLPPERAEEIITVNPYDHKTTEVAEEIISQIIATLPEADTRFMGASALGISGQNDVDIYILCSPEMKDVYLSKLTPVFGEQVKNKWQWFKEGIEVSVYLSDPSDYKFQEQLKIFEILKNTPEVLREYELLKQSVSRKTYKEYQIAKYEFYNKTLGLS</sequence>
<dbReference type="EMBL" id="MHWM01000029">
    <property type="protein sequence ID" value="OHB08194.1"/>
    <property type="molecule type" value="Genomic_DNA"/>
</dbReference>
<reference evidence="1 2" key="1">
    <citation type="journal article" date="2016" name="Nat. Commun.">
        <title>Thousands of microbial genomes shed light on interconnected biogeochemical processes in an aquifer system.</title>
        <authorList>
            <person name="Anantharaman K."/>
            <person name="Brown C.T."/>
            <person name="Hug L.A."/>
            <person name="Sharon I."/>
            <person name="Castelle C.J."/>
            <person name="Probst A.J."/>
            <person name="Thomas B.C."/>
            <person name="Singh A."/>
            <person name="Wilkins M.J."/>
            <person name="Karaoz U."/>
            <person name="Brodie E.L."/>
            <person name="Williams K.H."/>
            <person name="Hubbard S.S."/>
            <person name="Banfield J.F."/>
        </authorList>
    </citation>
    <scope>NUCLEOTIDE SEQUENCE [LARGE SCALE GENOMIC DNA]</scope>
</reference>
<dbReference type="InterPro" id="IPR043519">
    <property type="entry name" value="NT_sf"/>
</dbReference>
<evidence type="ECO:0008006" key="3">
    <source>
        <dbReference type="Google" id="ProtNLM"/>
    </source>
</evidence>
<dbReference type="InterPro" id="IPR007344">
    <property type="entry name" value="GrpB/CoaE"/>
</dbReference>
<evidence type="ECO:0000313" key="2">
    <source>
        <dbReference type="Proteomes" id="UP000177096"/>
    </source>
</evidence>
<dbReference type="Proteomes" id="UP000177096">
    <property type="component" value="Unassembled WGS sequence"/>
</dbReference>
<comment type="caution">
    <text evidence="1">The sequence shown here is derived from an EMBL/GenBank/DDBJ whole genome shotgun (WGS) entry which is preliminary data.</text>
</comment>